<dbReference type="GeneID" id="8739144"/>
<organism evidence="2 3">
    <name type="scientific">Archaeoglobus profundus (strain DSM 5631 / JCM 9629 / NBRC 100127 / Av18)</name>
    <dbReference type="NCBI Taxonomy" id="572546"/>
    <lineage>
        <taxon>Archaea</taxon>
        <taxon>Methanobacteriati</taxon>
        <taxon>Methanobacteriota</taxon>
        <taxon>Archaeoglobi</taxon>
        <taxon>Archaeoglobales</taxon>
        <taxon>Archaeoglobaceae</taxon>
        <taxon>Archaeoglobus</taxon>
    </lineage>
</organism>
<name>D2RGX6_ARCPA</name>
<evidence type="ECO:0000313" key="2">
    <source>
        <dbReference type="EMBL" id="ADB57551.1"/>
    </source>
</evidence>
<gene>
    <name evidence="2" type="ordered locus">Arcpr_0485</name>
</gene>
<sequence>MLFRKKKKAEDLGERVSPTEDVDVLREKYGVDIEDDILRRLEELSFAVAVGAKDRDVREKALNIYGKVKLVRSIRGTEKEEIIKLYAGLDVPDEFIEKLKEEGLAEVTYKVSGVEIKAKNKEELAKKLEDFLQEEIELKDDVKIALSGKPLKVDESNAEVAGKLYELGAFEIYLVPKGWFDLPYINGVSVERNLKELNELKEALPEYVSKFLES</sequence>
<dbReference type="HOGENOM" id="CLU_1286298_0_0_2"/>
<dbReference type="EMBL" id="CP001857">
    <property type="protein sequence ID" value="ADB57551.1"/>
    <property type="molecule type" value="Genomic_DNA"/>
</dbReference>
<accession>D2RGX6</accession>
<dbReference type="KEGG" id="apo:Arcpr_0485"/>
<evidence type="ECO:0000256" key="1">
    <source>
        <dbReference type="SAM" id="Coils"/>
    </source>
</evidence>
<keyword evidence="1" id="KW-0175">Coiled coil</keyword>
<dbReference type="RefSeq" id="WP_012939887.1">
    <property type="nucleotide sequence ID" value="NC_013741.1"/>
</dbReference>
<protein>
    <submittedName>
        <fullName evidence="2">Uncharacterized protein</fullName>
    </submittedName>
</protein>
<feature type="coiled-coil region" evidence="1">
    <location>
        <begin position="114"/>
        <end position="141"/>
    </location>
</feature>
<keyword evidence="3" id="KW-1185">Reference proteome</keyword>
<evidence type="ECO:0000313" key="3">
    <source>
        <dbReference type="Proteomes" id="UP000001901"/>
    </source>
</evidence>
<dbReference type="PaxDb" id="572546-Arcpr_0485"/>
<dbReference type="AlphaFoldDB" id="D2RGX6"/>
<reference evidence="2 3" key="1">
    <citation type="journal article" date="2010" name="Stand. Genomic Sci.">
        <title>Complete genome sequence of Archaeoglobus profundus type strain (AV18).</title>
        <authorList>
            <person name="von Jan M."/>
            <person name="Lapidus A."/>
            <person name="Del Rio T.G."/>
            <person name="Copeland A."/>
            <person name="Tice H."/>
            <person name="Cheng J.F."/>
            <person name="Lucas S."/>
            <person name="Chen F."/>
            <person name="Nolan M."/>
            <person name="Goodwin L."/>
            <person name="Han C."/>
            <person name="Pitluck S."/>
            <person name="Liolios K."/>
            <person name="Ivanova N."/>
            <person name="Mavromatis K."/>
            <person name="Ovchinnikova G."/>
            <person name="Chertkov O."/>
            <person name="Pati A."/>
            <person name="Chen A."/>
            <person name="Palaniappan K."/>
            <person name="Land M."/>
            <person name="Hauser L."/>
            <person name="Chang Y.J."/>
            <person name="Jeffries C.D."/>
            <person name="Saunders E."/>
            <person name="Brettin T."/>
            <person name="Detter J.C."/>
            <person name="Chain P."/>
            <person name="Eichinger K."/>
            <person name="Huber H."/>
            <person name="Spring S."/>
            <person name="Rohde M."/>
            <person name="Goker M."/>
            <person name="Wirth R."/>
            <person name="Woyke T."/>
            <person name="Bristow J."/>
            <person name="Eisen J.A."/>
            <person name="Markowitz V."/>
            <person name="Hugenholtz P."/>
            <person name="Kyrpides N.C."/>
            <person name="Klenk H.P."/>
        </authorList>
    </citation>
    <scope>NUCLEOTIDE SEQUENCE [LARGE SCALE GENOMIC DNA]</scope>
    <source>
        <strain evidence="3">DSM 5631 / JCM 9629 / NBRC 100127 / Av18</strain>
    </source>
</reference>
<proteinExistence type="predicted"/>
<dbReference type="Proteomes" id="UP000001901">
    <property type="component" value="Chromosome"/>
</dbReference>